<dbReference type="InterPro" id="IPR000709">
    <property type="entry name" value="Leu_Ile_Val-bd"/>
</dbReference>
<evidence type="ECO:0000256" key="5">
    <source>
        <dbReference type="SAM" id="SignalP"/>
    </source>
</evidence>
<sequence>MKKIGAIILSAVLTAVLASGCGNNTENSGNSASGGNTAGGTIKIGADLELTGGQASFGDSASKGAKLAVDEINAKGGILGKQLELVVADNASKSEEATQAAQKLITSDKVVTIIGASTSTNTLGIVPVATEKKIPLVSVGATNPKVTVDERSGNVNEFVFRAAFIDPFQGEVMANFALDSLKAKTAVIYTDTSSDYSKGLQKFFEETFKAKGGEVLSQESYQQKDSDFKAVLTRIKAANPDVIYLPGYYEEVGKIVKQAREMGITVPFLGGDGWDSPQLAEIAGAKALENTFMSNHYSPEDTAPEVTSFVDAYKKANGGAVPDGMAALGYDALKLVADAITRAGEADPVKITEALAATKDLQLATGKITLNDKHDPVKAAVVLKFVDGKQTFETKVNP</sequence>
<dbReference type="Proteomes" id="UP001597448">
    <property type="component" value="Unassembled WGS sequence"/>
</dbReference>
<dbReference type="SUPFAM" id="SSF53822">
    <property type="entry name" value="Periplasmic binding protein-like I"/>
    <property type="match status" value="1"/>
</dbReference>
<keyword evidence="2" id="KW-0813">Transport</keyword>
<dbReference type="PANTHER" id="PTHR47151">
    <property type="entry name" value="LEU/ILE/VAL-BINDING ABC TRANSPORTER SUBUNIT"/>
    <property type="match status" value="1"/>
</dbReference>
<evidence type="ECO:0000256" key="2">
    <source>
        <dbReference type="ARBA" id="ARBA00022448"/>
    </source>
</evidence>
<evidence type="ECO:0000256" key="4">
    <source>
        <dbReference type="ARBA" id="ARBA00022970"/>
    </source>
</evidence>
<keyword evidence="4" id="KW-0029">Amino-acid transport</keyword>
<comment type="similarity">
    <text evidence="1">Belongs to the leucine-binding protein family.</text>
</comment>
<accession>A0ABW5FFA4</accession>
<proteinExistence type="inferred from homology"/>
<dbReference type="Pfam" id="PF13458">
    <property type="entry name" value="Peripla_BP_6"/>
    <property type="match status" value="1"/>
</dbReference>
<comment type="caution">
    <text evidence="7">The sequence shown here is derived from an EMBL/GenBank/DDBJ whole genome shotgun (WGS) entry which is preliminary data.</text>
</comment>
<dbReference type="Gene3D" id="3.40.50.2300">
    <property type="match status" value="2"/>
</dbReference>
<organism evidence="7 8">
    <name type="scientific">Paenibacillus rhizoplanae</name>
    <dbReference type="NCBI Taxonomy" id="1917181"/>
    <lineage>
        <taxon>Bacteria</taxon>
        <taxon>Bacillati</taxon>
        <taxon>Bacillota</taxon>
        <taxon>Bacilli</taxon>
        <taxon>Bacillales</taxon>
        <taxon>Paenibacillaceae</taxon>
        <taxon>Paenibacillus</taxon>
    </lineage>
</organism>
<feature type="domain" description="Leucine-binding protein" evidence="6">
    <location>
        <begin position="41"/>
        <end position="386"/>
    </location>
</feature>
<dbReference type="CDD" id="cd06347">
    <property type="entry name" value="PBP1_ABC_LivK_ligand_binding-like"/>
    <property type="match status" value="1"/>
</dbReference>
<evidence type="ECO:0000313" key="7">
    <source>
        <dbReference type="EMBL" id="MFD2411426.1"/>
    </source>
</evidence>
<dbReference type="PANTHER" id="PTHR47151:SF2">
    <property type="entry name" value="AMINO ACID BINDING PROTEIN"/>
    <property type="match status" value="1"/>
</dbReference>
<evidence type="ECO:0000259" key="6">
    <source>
        <dbReference type="Pfam" id="PF13458"/>
    </source>
</evidence>
<feature type="chain" id="PRO_5045064839" evidence="5">
    <location>
        <begin position="19"/>
        <end position="398"/>
    </location>
</feature>
<evidence type="ECO:0000313" key="8">
    <source>
        <dbReference type="Proteomes" id="UP001597448"/>
    </source>
</evidence>
<dbReference type="PRINTS" id="PR00337">
    <property type="entry name" value="LEUILEVALBP"/>
</dbReference>
<reference evidence="8" key="1">
    <citation type="journal article" date="2019" name="Int. J. Syst. Evol. Microbiol.">
        <title>The Global Catalogue of Microorganisms (GCM) 10K type strain sequencing project: providing services to taxonomists for standard genome sequencing and annotation.</title>
        <authorList>
            <consortium name="The Broad Institute Genomics Platform"/>
            <consortium name="The Broad Institute Genome Sequencing Center for Infectious Disease"/>
            <person name="Wu L."/>
            <person name="Ma J."/>
        </authorList>
    </citation>
    <scope>NUCLEOTIDE SEQUENCE [LARGE SCALE GENOMIC DNA]</scope>
    <source>
        <strain evidence="8">CCM 8725</strain>
    </source>
</reference>
<keyword evidence="8" id="KW-1185">Reference proteome</keyword>
<dbReference type="EMBL" id="JBHUKY010000026">
    <property type="protein sequence ID" value="MFD2411426.1"/>
    <property type="molecule type" value="Genomic_DNA"/>
</dbReference>
<dbReference type="InterPro" id="IPR028082">
    <property type="entry name" value="Peripla_BP_I"/>
</dbReference>
<name>A0ABW5FFA4_9BACL</name>
<dbReference type="InterPro" id="IPR028081">
    <property type="entry name" value="Leu-bd"/>
</dbReference>
<evidence type="ECO:0000256" key="1">
    <source>
        <dbReference type="ARBA" id="ARBA00010062"/>
    </source>
</evidence>
<gene>
    <name evidence="7" type="ORF">ACFSX3_16165</name>
</gene>
<keyword evidence="3 5" id="KW-0732">Signal</keyword>
<evidence type="ECO:0000256" key="3">
    <source>
        <dbReference type="ARBA" id="ARBA00022729"/>
    </source>
</evidence>
<dbReference type="PROSITE" id="PS51257">
    <property type="entry name" value="PROKAR_LIPOPROTEIN"/>
    <property type="match status" value="1"/>
</dbReference>
<dbReference type="RefSeq" id="WP_209991665.1">
    <property type="nucleotide sequence ID" value="NZ_JBHUKY010000026.1"/>
</dbReference>
<protein>
    <submittedName>
        <fullName evidence="7">ABC transporter substrate-binding protein</fullName>
    </submittedName>
</protein>
<feature type="signal peptide" evidence="5">
    <location>
        <begin position="1"/>
        <end position="18"/>
    </location>
</feature>